<sequence>MVTGVRGQEGTGREESISAIRGVSGSIETSVILGLILGWYSVVYLVGLCLRDVVSLALGFCVLFEGEKPPKDKGVASGSNGGDIDQFDPLYLHSNDINGIPLIGFKLEGTENVTPPNGAWTEYTCPGA</sequence>
<gene>
    <name evidence="1" type="ORF">Tco_0628758</name>
</gene>
<proteinExistence type="predicted"/>
<comment type="caution">
    <text evidence="1">The sequence shown here is derived from an EMBL/GenBank/DDBJ whole genome shotgun (WGS) entry which is preliminary data.</text>
</comment>
<reference evidence="1" key="1">
    <citation type="journal article" date="2022" name="Int. J. Mol. Sci.">
        <title>Draft Genome of Tanacetum Coccineum: Genomic Comparison of Closely Related Tanacetum-Family Plants.</title>
        <authorList>
            <person name="Yamashiro T."/>
            <person name="Shiraishi A."/>
            <person name="Nakayama K."/>
            <person name="Satake H."/>
        </authorList>
    </citation>
    <scope>NUCLEOTIDE SEQUENCE</scope>
</reference>
<organism evidence="1 2">
    <name type="scientific">Tanacetum coccineum</name>
    <dbReference type="NCBI Taxonomy" id="301880"/>
    <lineage>
        <taxon>Eukaryota</taxon>
        <taxon>Viridiplantae</taxon>
        <taxon>Streptophyta</taxon>
        <taxon>Embryophyta</taxon>
        <taxon>Tracheophyta</taxon>
        <taxon>Spermatophyta</taxon>
        <taxon>Magnoliopsida</taxon>
        <taxon>eudicotyledons</taxon>
        <taxon>Gunneridae</taxon>
        <taxon>Pentapetalae</taxon>
        <taxon>asterids</taxon>
        <taxon>campanulids</taxon>
        <taxon>Asterales</taxon>
        <taxon>Asteraceae</taxon>
        <taxon>Asteroideae</taxon>
        <taxon>Anthemideae</taxon>
        <taxon>Anthemidinae</taxon>
        <taxon>Tanacetum</taxon>
    </lineage>
</organism>
<dbReference type="EMBL" id="BQNB010008865">
    <property type="protein sequence ID" value="GJS55396.1"/>
    <property type="molecule type" value="Genomic_DNA"/>
</dbReference>
<evidence type="ECO:0000313" key="2">
    <source>
        <dbReference type="Proteomes" id="UP001151760"/>
    </source>
</evidence>
<protein>
    <submittedName>
        <fullName evidence="1">Uncharacterized protein</fullName>
    </submittedName>
</protein>
<evidence type="ECO:0000313" key="1">
    <source>
        <dbReference type="EMBL" id="GJS55396.1"/>
    </source>
</evidence>
<reference evidence="1" key="2">
    <citation type="submission" date="2022-01" db="EMBL/GenBank/DDBJ databases">
        <authorList>
            <person name="Yamashiro T."/>
            <person name="Shiraishi A."/>
            <person name="Satake H."/>
            <person name="Nakayama K."/>
        </authorList>
    </citation>
    <scope>NUCLEOTIDE SEQUENCE</scope>
</reference>
<dbReference type="Proteomes" id="UP001151760">
    <property type="component" value="Unassembled WGS sequence"/>
</dbReference>
<accession>A0ABQ4WRZ3</accession>
<keyword evidence="2" id="KW-1185">Reference proteome</keyword>
<name>A0ABQ4WRZ3_9ASTR</name>